<evidence type="ECO:0000256" key="6">
    <source>
        <dbReference type="ARBA" id="ARBA00023157"/>
    </source>
</evidence>
<comment type="similarity">
    <text evidence="1 12">Belongs to the RNase T2 family.</text>
</comment>
<comment type="function">
    <text evidence="10">May remobilize phosphate, particularly when cells senesce or when phosphate becomes limiting.</text>
</comment>
<dbReference type="GO" id="GO:0005576">
    <property type="term" value="C:extracellular region"/>
    <property type="evidence" value="ECO:0007669"/>
    <property type="project" value="TreeGrafter"/>
</dbReference>
<dbReference type="InterPro" id="IPR001568">
    <property type="entry name" value="RNase_T2-like"/>
</dbReference>
<dbReference type="InterPro" id="IPR018188">
    <property type="entry name" value="RNase_T2_His_AS_1"/>
</dbReference>
<feature type="active site" evidence="11">
    <location>
        <position position="118"/>
    </location>
</feature>
<dbReference type="CDD" id="cd01061">
    <property type="entry name" value="RNase_T2_euk"/>
    <property type="match status" value="1"/>
</dbReference>
<dbReference type="PANTHER" id="PTHR11240:SF72">
    <property type="entry name" value="RIBONUCLEASE 1"/>
    <property type="match status" value="1"/>
</dbReference>
<evidence type="ECO:0000313" key="13">
    <source>
        <dbReference type="EMBL" id="KAF3431468.1"/>
    </source>
</evidence>
<evidence type="ECO:0000313" key="14">
    <source>
        <dbReference type="Proteomes" id="UP000796880"/>
    </source>
</evidence>
<organism evidence="13 14">
    <name type="scientific">Rhamnella rubrinervis</name>
    <dbReference type="NCBI Taxonomy" id="2594499"/>
    <lineage>
        <taxon>Eukaryota</taxon>
        <taxon>Viridiplantae</taxon>
        <taxon>Streptophyta</taxon>
        <taxon>Embryophyta</taxon>
        <taxon>Tracheophyta</taxon>
        <taxon>Spermatophyta</taxon>
        <taxon>Magnoliopsida</taxon>
        <taxon>eudicotyledons</taxon>
        <taxon>Gunneridae</taxon>
        <taxon>Pentapetalae</taxon>
        <taxon>rosids</taxon>
        <taxon>fabids</taxon>
        <taxon>Rosales</taxon>
        <taxon>Rhamnaceae</taxon>
        <taxon>rhamnoid group</taxon>
        <taxon>Rhamneae</taxon>
        <taxon>Rhamnella</taxon>
    </lineage>
</organism>
<keyword evidence="8" id="KW-0456">Lyase</keyword>
<keyword evidence="4" id="KW-0255">Endonuclease</keyword>
<dbReference type="SUPFAM" id="SSF55895">
    <property type="entry name" value="Ribonuclease Rh-like"/>
    <property type="match status" value="1"/>
</dbReference>
<evidence type="ECO:0000256" key="11">
    <source>
        <dbReference type="PIRSR" id="PIRSR633697-1"/>
    </source>
</evidence>
<evidence type="ECO:0000256" key="10">
    <source>
        <dbReference type="ARBA" id="ARBA00054578"/>
    </source>
</evidence>
<evidence type="ECO:0000256" key="2">
    <source>
        <dbReference type="ARBA" id="ARBA00022722"/>
    </source>
</evidence>
<dbReference type="InterPro" id="IPR033697">
    <property type="entry name" value="Ribonuclease_T2_eukaryotic"/>
</dbReference>
<name>A0A8K0DM42_9ROSA</name>
<dbReference type="Proteomes" id="UP000796880">
    <property type="component" value="Unassembled WGS sequence"/>
</dbReference>
<protein>
    <submittedName>
        <fullName evidence="13">Uncharacterized protein</fullName>
    </submittedName>
</protein>
<dbReference type="Pfam" id="PF00445">
    <property type="entry name" value="Ribonuclease_T2"/>
    <property type="match status" value="1"/>
</dbReference>
<accession>A0A8K0DM42</accession>
<evidence type="ECO:0000256" key="9">
    <source>
        <dbReference type="ARBA" id="ARBA00025641"/>
    </source>
</evidence>
<dbReference type="GO" id="GO:0003723">
    <property type="term" value="F:RNA binding"/>
    <property type="evidence" value="ECO:0007669"/>
    <property type="project" value="InterPro"/>
</dbReference>
<dbReference type="PANTHER" id="PTHR11240">
    <property type="entry name" value="RIBONUCLEASE T2"/>
    <property type="match status" value="1"/>
</dbReference>
<keyword evidence="14" id="KW-1185">Reference proteome</keyword>
<evidence type="ECO:0000256" key="1">
    <source>
        <dbReference type="ARBA" id="ARBA00007469"/>
    </source>
</evidence>
<evidence type="ECO:0000256" key="8">
    <source>
        <dbReference type="ARBA" id="ARBA00023239"/>
    </source>
</evidence>
<comment type="caution">
    <text evidence="13">The sequence shown here is derived from an EMBL/GenBank/DDBJ whole genome shotgun (WGS) entry which is preliminary data.</text>
</comment>
<dbReference type="OrthoDB" id="435754at2759"/>
<sequence>MKKFTQSSIFIKLLIIQFLAIVYTCHGFDFFYFWPGSLCDAKRACCLPTSGKPATDFGIHGLWPTFNNGSYPANCNANSPFDGSKISDLTKELQVDWPSLTCPSTNSSKFWTHEWVKHGTCSESVLDQHAYFEANLNLKHSINLLGVLQLAGIQPNGKVYSLQSVRGAIKAGTGYTPVIECNLDASNNSQLYQVYLCVDKSGSKLIECPVLPKRKCASFIEFPSF</sequence>
<feature type="active site" evidence="11">
    <location>
        <position position="60"/>
    </location>
</feature>
<keyword evidence="2" id="KW-0540">Nuclease</keyword>
<evidence type="ECO:0000256" key="3">
    <source>
        <dbReference type="ARBA" id="ARBA00022729"/>
    </source>
</evidence>
<keyword evidence="3" id="KW-0732">Signal</keyword>
<keyword evidence="7" id="KW-0325">Glycoprotein</keyword>
<keyword evidence="5" id="KW-0378">Hydrolase</keyword>
<evidence type="ECO:0000256" key="5">
    <source>
        <dbReference type="ARBA" id="ARBA00022801"/>
    </source>
</evidence>
<dbReference type="PROSITE" id="PS00530">
    <property type="entry name" value="RNASE_T2_1"/>
    <property type="match status" value="1"/>
</dbReference>
<dbReference type="Gene3D" id="3.90.730.10">
    <property type="entry name" value="Ribonuclease T2-like"/>
    <property type="match status" value="1"/>
</dbReference>
<evidence type="ECO:0000256" key="4">
    <source>
        <dbReference type="ARBA" id="ARBA00022759"/>
    </source>
</evidence>
<dbReference type="PROSITE" id="PS00531">
    <property type="entry name" value="RNASE_T2_2"/>
    <property type="match status" value="1"/>
</dbReference>
<dbReference type="GO" id="GO:0016787">
    <property type="term" value="F:hydrolase activity"/>
    <property type="evidence" value="ECO:0007669"/>
    <property type="project" value="UniProtKB-KW"/>
</dbReference>
<comment type="function">
    <text evidence="9">Self-incompatibility (SI) is the inherited ability of a flowering plant to prevent self-fertilization by discriminating between self and non-self pollen during pollination. In many species, self-incompatibility is controlled by the single, multiallelic locus S.</text>
</comment>
<evidence type="ECO:0000256" key="7">
    <source>
        <dbReference type="ARBA" id="ARBA00023180"/>
    </source>
</evidence>
<dbReference type="InterPro" id="IPR033130">
    <property type="entry name" value="RNase_T2_His_AS_2"/>
</dbReference>
<dbReference type="GO" id="GO:0006401">
    <property type="term" value="P:RNA catabolic process"/>
    <property type="evidence" value="ECO:0007669"/>
    <property type="project" value="TreeGrafter"/>
</dbReference>
<dbReference type="EMBL" id="VOIH02000012">
    <property type="protein sequence ID" value="KAF3431468.1"/>
    <property type="molecule type" value="Genomic_DNA"/>
</dbReference>
<dbReference type="GO" id="GO:0033897">
    <property type="term" value="F:ribonuclease T2 activity"/>
    <property type="evidence" value="ECO:0007669"/>
    <property type="project" value="InterPro"/>
</dbReference>
<feature type="active site" evidence="11">
    <location>
        <position position="114"/>
    </location>
</feature>
<reference evidence="13" key="1">
    <citation type="submission" date="2020-03" db="EMBL/GenBank/DDBJ databases">
        <title>A high-quality chromosome-level genome assembly of a woody plant with both climbing and erect habits, Rhamnella rubrinervis.</title>
        <authorList>
            <person name="Lu Z."/>
            <person name="Yang Y."/>
            <person name="Zhu X."/>
            <person name="Sun Y."/>
        </authorList>
    </citation>
    <scope>NUCLEOTIDE SEQUENCE</scope>
    <source>
        <strain evidence="13">BYM</strain>
        <tissue evidence="13">Leaf</tissue>
    </source>
</reference>
<dbReference type="FunFam" id="3.90.730.10:FF:000003">
    <property type="entry name" value="Ribonuclease 3"/>
    <property type="match status" value="1"/>
</dbReference>
<dbReference type="InterPro" id="IPR036430">
    <property type="entry name" value="RNase_T2-like_sf"/>
</dbReference>
<dbReference type="AlphaFoldDB" id="A0A8K0DM42"/>
<gene>
    <name evidence="13" type="ORF">FNV43_RR26199</name>
</gene>
<evidence type="ECO:0000256" key="12">
    <source>
        <dbReference type="RuleBase" id="RU004328"/>
    </source>
</evidence>
<keyword evidence="6" id="KW-1015">Disulfide bond</keyword>
<proteinExistence type="inferred from homology"/>